<evidence type="ECO:0000256" key="2">
    <source>
        <dbReference type="ARBA" id="ARBA00003125"/>
    </source>
</evidence>
<comment type="function">
    <text evidence="2">Catalyzes the conversion of dihydroorotate to orotate with quinone as electron acceptor.</text>
</comment>
<dbReference type="HOGENOM" id="CLU_917034_0_0_2"/>
<dbReference type="EMBL" id="CP002100">
    <property type="protein sequence ID" value="ADN50495.1"/>
    <property type="molecule type" value="Genomic_DNA"/>
</dbReference>
<dbReference type="PROSITE" id="PS00911">
    <property type="entry name" value="DHODEHASE_1"/>
    <property type="match status" value="1"/>
</dbReference>
<dbReference type="InterPro" id="IPR013785">
    <property type="entry name" value="Aldolase_TIM"/>
</dbReference>
<comment type="cofactor">
    <cofactor evidence="1">
        <name>FMN</name>
        <dbReference type="ChEBI" id="CHEBI:58210"/>
    </cofactor>
</comment>
<comment type="pathway">
    <text evidence="3">Pyrimidine metabolism; UMP biosynthesis via de novo pathway.</text>
</comment>
<dbReference type="PIRSF" id="PIRSF000164">
    <property type="entry name" value="DHO_oxidase"/>
    <property type="match status" value="1"/>
</dbReference>
<keyword evidence="6" id="KW-0665">Pyrimidine biosynthesis</keyword>
<reference evidence="9 10" key="1">
    <citation type="journal article" date="2010" name="Stand. Genomic Sci.">
        <title>Complete genome sequence of Vulcanisaeta distributa type strain (IC-017).</title>
        <authorList>
            <person name="Mavromatis K."/>
            <person name="Sikorski J."/>
            <person name="Pabst E."/>
            <person name="Teshima H."/>
            <person name="Lapidus A."/>
            <person name="Lucas S."/>
            <person name="Nolan M."/>
            <person name="Glavina Del Rio T."/>
            <person name="Cheng J.F."/>
            <person name="Bruce D."/>
            <person name="Goodwin L."/>
            <person name="Pitluck S."/>
            <person name="Liolios K."/>
            <person name="Ivanova N."/>
            <person name="Mikhailova N."/>
            <person name="Pati A."/>
            <person name="Chen A."/>
            <person name="Palaniappan K."/>
            <person name="Land M."/>
            <person name="Hauser L."/>
            <person name="Chang Y.J."/>
            <person name="Jeffries C.D."/>
            <person name="Rohde M."/>
            <person name="Spring S."/>
            <person name="Goker M."/>
            <person name="Wirth R."/>
            <person name="Woyke T."/>
            <person name="Bristow J."/>
            <person name="Eisen J.A."/>
            <person name="Markowitz V."/>
            <person name="Hugenholtz P."/>
            <person name="Klenk H.P."/>
            <person name="Kyrpides N.C."/>
        </authorList>
    </citation>
    <scope>NUCLEOTIDE SEQUENCE [LARGE SCALE GENOMIC DNA]</scope>
    <source>
        <strain evidence="10">DSM 14429 / JCM 11212 / NBRC 100878 / IC-017</strain>
    </source>
</reference>
<evidence type="ECO:0000256" key="4">
    <source>
        <dbReference type="ARBA" id="ARBA00022630"/>
    </source>
</evidence>
<dbReference type="eggNOG" id="arCOG00603">
    <property type="taxonomic scope" value="Archaea"/>
</dbReference>
<organism evidence="9 10">
    <name type="scientific">Vulcanisaeta distributa (strain DSM 14429 / JCM 11212 / NBRC 100878 / IC-017)</name>
    <dbReference type="NCBI Taxonomy" id="572478"/>
    <lineage>
        <taxon>Archaea</taxon>
        <taxon>Thermoproteota</taxon>
        <taxon>Thermoprotei</taxon>
        <taxon>Thermoproteales</taxon>
        <taxon>Thermoproteaceae</taxon>
        <taxon>Vulcanisaeta</taxon>
    </lineage>
</organism>
<evidence type="ECO:0000256" key="3">
    <source>
        <dbReference type="ARBA" id="ARBA00004725"/>
    </source>
</evidence>
<evidence type="ECO:0000256" key="7">
    <source>
        <dbReference type="ARBA" id="ARBA00023002"/>
    </source>
</evidence>
<dbReference type="SUPFAM" id="SSF51395">
    <property type="entry name" value="FMN-linked oxidoreductases"/>
    <property type="match status" value="1"/>
</dbReference>
<keyword evidence="5" id="KW-0288">FMN</keyword>
<keyword evidence="10" id="KW-1185">Reference proteome</keyword>
<dbReference type="InterPro" id="IPR001295">
    <property type="entry name" value="Dihydroorotate_DH_CS"/>
</dbReference>
<gene>
    <name evidence="9" type="ordered locus">Vdis_1107</name>
</gene>
<dbReference type="KEGG" id="vdi:Vdis_1107"/>
<dbReference type="RefSeq" id="WP_013336220.1">
    <property type="nucleotide sequence ID" value="NC_014537.1"/>
</dbReference>
<evidence type="ECO:0000256" key="5">
    <source>
        <dbReference type="ARBA" id="ARBA00022643"/>
    </source>
</evidence>
<dbReference type="UniPathway" id="UPA00070"/>
<evidence type="ECO:0000313" key="9">
    <source>
        <dbReference type="EMBL" id="ADN50495.1"/>
    </source>
</evidence>
<dbReference type="GeneID" id="9752038"/>
<keyword evidence="4" id="KW-0285">Flavoprotein</keyword>
<evidence type="ECO:0000259" key="8">
    <source>
        <dbReference type="Pfam" id="PF01180"/>
    </source>
</evidence>
<protein>
    <submittedName>
        <fullName evidence="9">Dihydroorotate oxidase</fullName>
        <ecNumber evidence="9">1.3.98.1</ecNumber>
    </submittedName>
</protein>
<dbReference type="InterPro" id="IPR012135">
    <property type="entry name" value="Dihydroorotate_DH_1_2"/>
</dbReference>
<dbReference type="GO" id="GO:1990663">
    <property type="term" value="F:dihydroorotate dehydrogenase (fumarate) activity"/>
    <property type="evidence" value="ECO:0007669"/>
    <property type="project" value="UniProtKB-EC"/>
</dbReference>
<dbReference type="InterPro" id="IPR050074">
    <property type="entry name" value="DHO_dehydrogenase"/>
</dbReference>
<dbReference type="Pfam" id="PF01180">
    <property type="entry name" value="DHO_dh"/>
    <property type="match status" value="1"/>
</dbReference>
<accession>E1QQK0</accession>
<dbReference type="GO" id="GO:0005737">
    <property type="term" value="C:cytoplasm"/>
    <property type="evidence" value="ECO:0007669"/>
    <property type="project" value="InterPro"/>
</dbReference>
<evidence type="ECO:0000256" key="1">
    <source>
        <dbReference type="ARBA" id="ARBA00001917"/>
    </source>
</evidence>
<evidence type="ECO:0000313" key="10">
    <source>
        <dbReference type="Proteomes" id="UP000006681"/>
    </source>
</evidence>
<dbReference type="GO" id="GO:0006207">
    <property type="term" value="P:'de novo' pyrimidine nucleobase biosynthetic process"/>
    <property type="evidence" value="ECO:0007669"/>
    <property type="project" value="InterPro"/>
</dbReference>
<dbReference type="EC" id="1.3.98.1" evidence="9"/>
<dbReference type="GO" id="GO:0044205">
    <property type="term" value="P:'de novo' UMP biosynthetic process"/>
    <property type="evidence" value="ECO:0007669"/>
    <property type="project" value="UniProtKB-UniPathway"/>
</dbReference>
<evidence type="ECO:0000256" key="6">
    <source>
        <dbReference type="ARBA" id="ARBA00022975"/>
    </source>
</evidence>
<dbReference type="Proteomes" id="UP000006681">
    <property type="component" value="Chromosome"/>
</dbReference>
<dbReference type="STRING" id="572478.Vdis_1107"/>
<dbReference type="AlphaFoldDB" id="E1QQK0"/>
<reference evidence="10" key="2">
    <citation type="journal article" date="2010" name="Stand. Genomic Sci.">
        <title>Complete genome sequence of Vulcanisaeta distributa type strain (IC-017T).</title>
        <authorList>
            <person name="Mavromatis K."/>
            <person name="Sikorski J."/>
            <person name="Pabst E."/>
            <person name="Teshima H."/>
            <person name="Lapidus A."/>
            <person name="Lucas S."/>
            <person name="Nolan M."/>
            <person name="Glavina Del Rio T."/>
            <person name="Cheng J."/>
            <person name="Bruce D."/>
            <person name="Goodwin L."/>
            <person name="Pitluck S."/>
            <person name="Liolios K."/>
            <person name="Ivanova N."/>
            <person name="Mikhailova N."/>
            <person name="Pati A."/>
            <person name="Chen A."/>
            <person name="Palaniappan K."/>
            <person name="Land M."/>
            <person name="Hauser L."/>
            <person name="Chang Y."/>
            <person name="Jeffries C."/>
            <person name="Rohde M."/>
            <person name="Spring S."/>
            <person name="Goker M."/>
            <person name="Wirth R."/>
            <person name="Woyke T."/>
            <person name="Bristow J."/>
            <person name="Eisen J."/>
            <person name="Markowitz V."/>
            <person name="Hugenholtz P."/>
            <person name="Klenk H."/>
            <person name="Kyrpides N."/>
        </authorList>
    </citation>
    <scope>NUCLEOTIDE SEQUENCE [LARGE SCALE GENOMIC DNA]</scope>
    <source>
        <strain evidence="10">DSM 14429 / JCM 11212 / NBRC 100878 / IC-017</strain>
    </source>
</reference>
<keyword evidence="7 9" id="KW-0560">Oxidoreductase</keyword>
<proteinExistence type="predicted"/>
<dbReference type="PANTHER" id="PTHR48109">
    <property type="entry name" value="DIHYDROOROTATE DEHYDROGENASE (QUINONE), MITOCHONDRIAL-RELATED"/>
    <property type="match status" value="1"/>
</dbReference>
<name>E1QQK0_VULDI</name>
<dbReference type="OrthoDB" id="36608at2157"/>
<sequence length="320" mass="35311">MLTQVIKLINYLPPEFTYETSHALIRSGIVNYRGYEFEMPVEVNGKSIKNPIGLGAGIDKDGFLAPWIARAGIGFITIGSITLKPRPGNPKPRIVKYPGLKAMVNAMGLPSRGFTDFVSRLPGILSKLRRLGAYVIISLAGFSIGEFMYMLNGLRGYDVDAVELNISSPTYRGSWVTDREYLGELLRSVEAFPGVLFVKLPLGVDIEFYRWVVNVAEKRGFGLTIANTLPIKEPGISVGYGGLSGYPIYPIVKSLIVKVRRWGFRNPIIGLGGVFHGRQVVDLLRNGADMVGVVTAFAYEGPFVFNRLFKEVLMGLSERL</sequence>
<dbReference type="InterPro" id="IPR005720">
    <property type="entry name" value="Dihydroorotate_DH_cat"/>
</dbReference>
<dbReference type="Gene3D" id="3.20.20.70">
    <property type="entry name" value="Aldolase class I"/>
    <property type="match status" value="1"/>
</dbReference>
<feature type="domain" description="Dihydroorotate dehydrogenase catalytic" evidence="8">
    <location>
        <begin position="41"/>
        <end position="312"/>
    </location>
</feature>
<dbReference type="PANTHER" id="PTHR48109:SF4">
    <property type="entry name" value="DIHYDROOROTATE DEHYDROGENASE (QUINONE), MITOCHONDRIAL"/>
    <property type="match status" value="1"/>
</dbReference>